<organism evidence="4 5">
    <name type="scientific">Rhizopus stolonifer</name>
    <name type="common">Rhizopus nigricans</name>
    <dbReference type="NCBI Taxonomy" id="4846"/>
    <lineage>
        <taxon>Eukaryota</taxon>
        <taxon>Fungi</taxon>
        <taxon>Fungi incertae sedis</taxon>
        <taxon>Mucoromycota</taxon>
        <taxon>Mucoromycotina</taxon>
        <taxon>Mucoromycetes</taxon>
        <taxon>Mucorales</taxon>
        <taxon>Mucorineae</taxon>
        <taxon>Rhizopodaceae</taxon>
        <taxon>Rhizopus</taxon>
    </lineage>
</organism>
<keyword evidence="1" id="KW-0238">DNA-binding</keyword>
<feature type="compositionally biased region" description="Acidic residues" evidence="2">
    <location>
        <begin position="142"/>
        <end position="202"/>
    </location>
</feature>
<dbReference type="Gene3D" id="1.10.30.10">
    <property type="entry name" value="High mobility group box domain"/>
    <property type="match status" value="1"/>
</dbReference>
<accession>A0A367JKP1</accession>
<feature type="region of interest" description="Disordered" evidence="2">
    <location>
        <begin position="117"/>
        <end position="212"/>
    </location>
</feature>
<evidence type="ECO:0000256" key="2">
    <source>
        <dbReference type="SAM" id="MobiDB-lite"/>
    </source>
</evidence>
<keyword evidence="1" id="KW-0539">Nucleus</keyword>
<evidence type="ECO:0000259" key="3">
    <source>
        <dbReference type="PROSITE" id="PS50118"/>
    </source>
</evidence>
<dbReference type="InterPro" id="IPR036910">
    <property type="entry name" value="HMG_box_dom_sf"/>
</dbReference>
<dbReference type="InterPro" id="IPR009071">
    <property type="entry name" value="HMG_box_dom"/>
</dbReference>
<protein>
    <recommendedName>
        <fullName evidence="3">HMG box domain-containing protein</fullName>
    </recommendedName>
</protein>
<name>A0A367JKP1_RHIST</name>
<reference evidence="4 5" key="1">
    <citation type="journal article" date="2018" name="G3 (Bethesda)">
        <title>Phylogenetic and Phylogenomic Definition of Rhizopus Species.</title>
        <authorList>
            <person name="Gryganskyi A.P."/>
            <person name="Golan J."/>
            <person name="Dolatabadi S."/>
            <person name="Mondo S."/>
            <person name="Robb S."/>
            <person name="Idnurm A."/>
            <person name="Muszewska A."/>
            <person name="Steczkiewicz K."/>
            <person name="Masonjones S."/>
            <person name="Liao H.L."/>
            <person name="Gajdeczka M.T."/>
            <person name="Anike F."/>
            <person name="Vuek A."/>
            <person name="Anishchenko I.M."/>
            <person name="Voigt K."/>
            <person name="de Hoog G.S."/>
            <person name="Smith M.E."/>
            <person name="Heitman J."/>
            <person name="Vilgalys R."/>
            <person name="Stajich J.E."/>
        </authorList>
    </citation>
    <scope>NUCLEOTIDE SEQUENCE [LARGE SCALE GENOMIC DNA]</scope>
    <source>
        <strain evidence="4 5">LSU 92-RS-03</strain>
    </source>
</reference>
<dbReference type="EMBL" id="PJQM01003150">
    <property type="protein sequence ID" value="RCH90486.1"/>
    <property type="molecule type" value="Genomic_DNA"/>
</dbReference>
<evidence type="ECO:0000313" key="5">
    <source>
        <dbReference type="Proteomes" id="UP000253551"/>
    </source>
</evidence>
<gene>
    <name evidence="4" type="ORF">CU098_008064</name>
</gene>
<dbReference type="GO" id="GO:0005634">
    <property type="term" value="C:nucleus"/>
    <property type="evidence" value="ECO:0007669"/>
    <property type="project" value="UniProtKB-UniRule"/>
</dbReference>
<keyword evidence="5" id="KW-1185">Reference proteome</keyword>
<dbReference type="SUPFAM" id="SSF47095">
    <property type="entry name" value="HMG-box"/>
    <property type="match status" value="1"/>
</dbReference>
<comment type="caution">
    <text evidence="4">The sequence shown here is derived from an EMBL/GenBank/DDBJ whole genome shotgun (WGS) entry which is preliminary data.</text>
</comment>
<dbReference type="OrthoDB" id="1919336at2759"/>
<dbReference type="Proteomes" id="UP000253551">
    <property type="component" value="Unassembled WGS sequence"/>
</dbReference>
<feature type="DNA-binding region" description="HMG box" evidence="1">
    <location>
        <begin position="43"/>
        <end position="108"/>
    </location>
</feature>
<feature type="domain" description="HMG box" evidence="3">
    <location>
        <begin position="43"/>
        <end position="108"/>
    </location>
</feature>
<evidence type="ECO:0000313" key="4">
    <source>
        <dbReference type="EMBL" id="RCH90486.1"/>
    </source>
</evidence>
<proteinExistence type="predicted"/>
<sequence>MNDQTRKEKLLEAGTNVLDQFGTAIELFTQIYGRRNGISNLPPIKPKRSYDLYSEEIQEELNKLTSSEITEKLKRELWLGLPVQKKKKYEDQYMKELHYYRRELLKYKEYKQKIDVRKRKNPETTIKTCPSKRQKKSCINESDNESDNESNEESDNESDEEGDEESDSESNNESDEESDEESNEESNEESIEESNEESEEENVDKSVDEISVGTEDVNITNYGVTPYTENIRSMLRGFFDFSSPGPFTNSRDTPQNSLLEYLPNDTRENLPNSFQDDASTTIEGDLPEVIQDNDIPIKQEYRPMSFLDIEPVQTNNIKTETYKPSQCGH</sequence>
<dbReference type="GO" id="GO:0003677">
    <property type="term" value="F:DNA binding"/>
    <property type="evidence" value="ECO:0007669"/>
    <property type="project" value="UniProtKB-UniRule"/>
</dbReference>
<dbReference type="PROSITE" id="PS50118">
    <property type="entry name" value="HMG_BOX_2"/>
    <property type="match status" value="1"/>
</dbReference>
<dbReference type="AlphaFoldDB" id="A0A367JKP1"/>
<evidence type="ECO:0000256" key="1">
    <source>
        <dbReference type="PROSITE-ProRule" id="PRU00267"/>
    </source>
</evidence>